<dbReference type="GO" id="GO:0016020">
    <property type="term" value="C:membrane"/>
    <property type="evidence" value="ECO:0007669"/>
    <property type="project" value="InterPro"/>
</dbReference>
<evidence type="ECO:0000313" key="4">
    <source>
        <dbReference type="EMBL" id="MDO7785901.1"/>
    </source>
</evidence>
<dbReference type="GO" id="GO:0007165">
    <property type="term" value="P:signal transduction"/>
    <property type="evidence" value="ECO:0007669"/>
    <property type="project" value="UniProtKB-KW"/>
</dbReference>
<dbReference type="Pfam" id="PF10114">
    <property type="entry name" value="PocR"/>
    <property type="match status" value="1"/>
</dbReference>
<evidence type="ECO:0000256" key="2">
    <source>
        <dbReference type="PROSITE-ProRule" id="PRU00284"/>
    </source>
</evidence>
<dbReference type="Proteomes" id="UP001172911">
    <property type="component" value="Unassembled WGS sequence"/>
</dbReference>
<evidence type="ECO:0000259" key="3">
    <source>
        <dbReference type="PROSITE" id="PS50111"/>
    </source>
</evidence>
<proteinExistence type="predicted"/>
<dbReference type="InterPro" id="IPR004089">
    <property type="entry name" value="MCPsignal_dom"/>
</dbReference>
<dbReference type="InterPro" id="IPR018771">
    <property type="entry name" value="PocR_dom"/>
</dbReference>
<dbReference type="SMART" id="SM00283">
    <property type="entry name" value="MA"/>
    <property type="match status" value="1"/>
</dbReference>
<feature type="domain" description="Methyl-accepting transducer" evidence="3">
    <location>
        <begin position="129"/>
        <end position="347"/>
    </location>
</feature>
<reference evidence="4" key="2">
    <citation type="submission" date="2023-03" db="EMBL/GenBank/DDBJ databases">
        <authorList>
            <person name="Zhang Z."/>
        </authorList>
    </citation>
    <scope>NUCLEOTIDE SEQUENCE</scope>
    <source>
        <strain evidence="4">DSA</strain>
    </source>
</reference>
<dbReference type="SUPFAM" id="SSF58104">
    <property type="entry name" value="Methyl-accepting chemotaxis protein (MCP) signaling domain"/>
    <property type="match status" value="1"/>
</dbReference>
<dbReference type="RefSeq" id="WP_304540587.1">
    <property type="nucleotide sequence ID" value="NZ_JARPTC010000002.1"/>
</dbReference>
<dbReference type="PANTHER" id="PTHR32089">
    <property type="entry name" value="METHYL-ACCEPTING CHEMOTAXIS PROTEIN MCPB"/>
    <property type="match status" value="1"/>
</dbReference>
<dbReference type="PANTHER" id="PTHR32089:SF112">
    <property type="entry name" value="LYSOZYME-LIKE PROTEIN-RELATED"/>
    <property type="match status" value="1"/>
</dbReference>
<gene>
    <name evidence="4" type="ORF">P6N53_01495</name>
</gene>
<keyword evidence="1 2" id="KW-0807">Transducer</keyword>
<dbReference type="Pfam" id="PF00015">
    <property type="entry name" value="MCPsignal"/>
    <property type="match status" value="1"/>
</dbReference>
<accession>A0AAW7Z9Z9</accession>
<sequence>MFKQKASEFFDVSSLNLSDVIDLDFLQKFQDNFAKGMGLASVTVDDKGNPVTRPSCYTEFCMNFTHSTKIGDDRCAESHRKGGEEAARTGKPAVYHCHAGLIDFAAPIILEGRQLGTILGGQILDQAPDAERFKQTAKEIGVDPDKFVEAANKIEIRTEESIQAAAEVLYMVANNLSKIGYSQYKLKNMSNNLHEGLTQIAASMEQMAASAAEVSQNQNLLNQEISNVQSLSEQINEVLAFIKQIADETKMLGLNAAIEAARSGEAGRGFEVVAQEIRKLSDESKQTVVKIRDLTTHIQKSVGKTLDTSSSTLSTTEQQAAAVQEVNASVEEIMALSEQLNKISNDL</sequence>
<evidence type="ECO:0000256" key="1">
    <source>
        <dbReference type="ARBA" id="ARBA00023224"/>
    </source>
</evidence>
<evidence type="ECO:0000313" key="5">
    <source>
        <dbReference type="Proteomes" id="UP001172911"/>
    </source>
</evidence>
<reference evidence="4" key="1">
    <citation type="journal article" date="2023" name="J. Hazard. Mater.">
        <title>Anaerobic biodegradation of pyrene and benzo[a]pyrene by a new sulfate-reducing Desulforamulus aquiferis strain DSA.</title>
        <authorList>
            <person name="Zhang Z."/>
            <person name="Sun J."/>
            <person name="Gong X."/>
            <person name="Wang C."/>
            <person name="Wang H."/>
        </authorList>
    </citation>
    <scope>NUCLEOTIDE SEQUENCE</scope>
    <source>
        <strain evidence="4">DSA</strain>
    </source>
</reference>
<dbReference type="Gene3D" id="1.10.287.950">
    <property type="entry name" value="Methyl-accepting chemotaxis protein"/>
    <property type="match status" value="1"/>
</dbReference>
<name>A0AAW7Z9Z9_9FIRM</name>
<dbReference type="AlphaFoldDB" id="A0AAW7Z9Z9"/>
<dbReference type="PROSITE" id="PS50111">
    <property type="entry name" value="CHEMOTAXIS_TRANSDUC_2"/>
    <property type="match status" value="1"/>
</dbReference>
<comment type="caution">
    <text evidence="4">The sequence shown here is derived from an EMBL/GenBank/DDBJ whole genome shotgun (WGS) entry which is preliminary data.</text>
</comment>
<protein>
    <submittedName>
        <fullName evidence="4">PocR ligand-binding domain-containing protein</fullName>
    </submittedName>
</protein>
<dbReference type="EMBL" id="JARPTC010000002">
    <property type="protein sequence ID" value="MDO7785901.1"/>
    <property type="molecule type" value="Genomic_DNA"/>
</dbReference>
<organism evidence="4 5">
    <name type="scientific">Desulforamulus aquiferis</name>
    <dbReference type="NCBI Taxonomy" id="1397668"/>
    <lineage>
        <taxon>Bacteria</taxon>
        <taxon>Bacillati</taxon>
        <taxon>Bacillota</taxon>
        <taxon>Clostridia</taxon>
        <taxon>Eubacteriales</taxon>
        <taxon>Peptococcaceae</taxon>
        <taxon>Desulforamulus</taxon>
    </lineage>
</organism>
<keyword evidence="5" id="KW-1185">Reference proteome</keyword>